<organism evidence="1 2">
    <name type="scientific">Formosimonas limnophila</name>
    <dbReference type="NCBI Taxonomy" id="1384487"/>
    <lineage>
        <taxon>Bacteria</taxon>
        <taxon>Pseudomonadati</taxon>
        <taxon>Pseudomonadota</taxon>
        <taxon>Betaproteobacteria</taxon>
        <taxon>Burkholderiales</taxon>
        <taxon>Burkholderiaceae</taxon>
        <taxon>Formosimonas</taxon>
    </lineage>
</organism>
<dbReference type="Proteomes" id="UP000614287">
    <property type="component" value="Unassembled WGS sequence"/>
</dbReference>
<sequence>MLETLVVLAIVGVLTTVGIPAYQRVSVQYDISSTARLFAQQAESARLMAQAFGVVIEVCPVGSLDFVAANPVCLNNLPVNQPWAAWVWRNRTTGAVVFRGQVSPNLIFSTNRRAYPAFNSSGHIAGVANQTITVSSGAANTVPARVAFSNQGKMTVTLPP</sequence>
<name>A0A8J3CG63_9BURK</name>
<gene>
    <name evidence="1" type="ORF">GCM10009007_04270</name>
</gene>
<evidence type="ECO:0000313" key="1">
    <source>
        <dbReference type="EMBL" id="GHA66893.1"/>
    </source>
</evidence>
<dbReference type="InterPro" id="IPR045584">
    <property type="entry name" value="Pilin-like"/>
</dbReference>
<evidence type="ECO:0008006" key="3">
    <source>
        <dbReference type="Google" id="ProtNLM"/>
    </source>
</evidence>
<reference evidence="1" key="2">
    <citation type="submission" date="2020-09" db="EMBL/GenBank/DDBJ databases">
        <authorList>
            <person name="Sun Q."/>
            <person name="Kim S."/>
        </authorList>
    </citation>
    <scope>NUCLEOTIDE SEQUENCE</scope>
    <source>
        <strain evidence="1">KCTC 32501</strain>
    </source>
</reference>
<accession>A0A8J3CG63</accession>
<comment type="caution">
    <text evidence="1">The sequence shown here is derived from an EMBL/GenBank/DDBJ whole genome shotgun (WGS) entry which is preliminary data.</text>
</comment>
<reference evidence="1" key="1">
    <citation type="journal article" date="2014" name="Int. J. Syst. Evol. Microbiol.">
        <title>Complete genome sequence of Corynebacterium casei LMG S-19264T (=DSM 44701T), isolated from a smear-ripened cheese.</title>
        <authorList>
            <consortium name="US DOE Joint Genome Institute (JGI-PGF)"/>
            <person name="Walter F."/>
            <person name="Albersmeier A."/>
            <person name="Kalinowski J."/>
            <person name="Ruckert C."/>
        </authorList>
    </citation>
    <scope>NUCLEOTIDE SEQUENCE</scope>
    <source>
        <strain evidence="1">KCTC 32501</strain>
    </source>
</reference>
<dbReference type="SUPFAM" id="SSF54523">
    <property type="entry name" value="Pili subunits"/>
    <property type="match status" value="1"/>
</dbReference>
<protein>
    <recommendedName>
        <fullName evidence="3">Type IV fimbrial biogenesis protein FimT</fullName>
    </recommendedName>
</protein>
<dbReference type="EMBL" id="BMZG01000002">
    <property type="protein sequence ID" value="GHA66893.1"/>
    <property type="molecule type" value="Genomic_DNA"/>
</dbReference>
<proteinExistence type="predicted"/>
<keyword evidence="2" id="KW-1185">Reference proteome</keyword>
<dbReference type="AlphaFoldDB" id="A0A8J3CG63"/>
<evidence type="ECO:0000313" key="2">
    <source>
        <dbReference type="Proteomes" id="UP000614287"/>
    </source>
</evidence>